<gene>
    <name evidence="1" type="ORF">DHV72_10355</name>
</gene>
<dbReference type="RefSeq" id="WP_130381000.1">
    <property type="nucleotide sequence ID" value="NZ_CAMIRE010000001.1"/>
</dbReference>
<sequence>MTDYKNSRFAAYLLVFTLGLYFFLPPMLVAFFFKWLNLNPFVIIRFWHFNPFSADRGIPIYQTFIYVFIVWSVLNILVWGTLFTIGRLYARFTRPR</sequence>
<dbReference type="Proteomes" id="UP000262210">
    <property type="component" value="Unassembled WGS sequence"/>
</dbReference>
<reference evidence="1 2" key="1">
    <citation type="journal article" date="2018" name="Nat. Biotechnol.">
        <title>A standardized bacterial taxonomy based on genome phylogeny substantially revises the tree of life.</title>
        <authorList>
            <person name="Parks D.H."/>
            <person name="Chuvochina M."/>
            <person name="Waite D.W."/>
            <person name="Rinke C."/>
            <person name="Skarshewski A."/>
            <person name="Chaumeil P.A."/>
            <person name="Hugenholtz P."/>
        </authorList>
    </citation>
    <scope>NUCLEOTIDE SEQUENCE [LARGE SCALE GENOMIC DNA]</scope>
    <source>
        <strain evidence="1">UBA11264</strain>
    </source>
</reference>
<name>A0A7G2JMV0_9GAMM</name>
<dbReference type="EMBL" id="DPSM01000015">
    <property type="protein sequence ID" value="HCK00418.1"/>
    <property type="molecule type" value="Genomic_DNA"/>
</dbReference>
<protein>
    <submittedName>
        <fullName evidence="1">Uncharacterized protein</fullName>
    </submittedName>
</protein>
<evidence type="ECO:0000313" key="2">
    <source>
        <dbReference type="Proteomes" id="UP000262210"/>
    </source>
</evidence>
<dbReference type="AlphaFoldDB" id="A0A7G2JMV0"/>
<evidence type="ECO:0000313" key="1">
    <source>
        <dbReference type="EMBL" id="HCK00418.1"/>
    </source>
</evidence>
<proteinExistence type="predicted"/>
<accession>A0A7G2JMV0</accession>
<comment type="caution">
    <text evidence="1">The sequence shown here is derived from an EMBL/GenBank/DDBJ whole genome shotgun (WGS) entry which is preliminary data.</text>
</comment>
<organism evidence="1 2">
    <name type="scientific">Serratia grimesii</name>
    <dbReference type="NCBI Taxonomy" id="82995"/>
    <lineage>
        <taxon>Bacteria</taxon>
        <taxon>Pseudomonadati</taxon>
        <taxon>Pseudomonadota</taxon>
        <taxon>Gammaproteobacteria</taxon>
        <taxon>Enterobacterales</taxon>
        <taxon>Yersiniaceae</taxon>
        <taxon>Serratia</taxon>
    </lineage>
</organism>